<keyword evidence="3" id="KW-1185">Reference proteome</keyword>
<feature type="transmembrane region" description="Helical" evidence="1">
    <location>
        <begin position="12"/>
        <end position="32"/>
    </location>
</feature>
<keyword evidence="1" id="KW-1133">Transmembrane helix</keyword>
<dbReference type="KEGG" id="thas:C6Y53_12060"/>
<gene>
    <name evidence="2" type="ORF">C6Y53_12060</name>
</gene>
<feature type="transmembrane region" description="Helical" evidence="1">
    <location>
        <begin position="38"/>
        <end position="58"/>
    </location>
</feature>
<evidence type="ECO:0000313" key="2">
    <source>
        <dbReference type="EMBL" id="AVO38351.1"/>
    </source>
</evidence>
<dbReference type="AlphaFoldDB" id="A0A2S0MRH7"/>
<proteinExistence type="predicted"/>
<dbReference type="Proteomes" id="UP000237655">
    <property type="component" value="Chromosome"/>
</dbReference>
<accession>A0A2S0MRH7</accession>
<keyword evidence="1" id="KW-0472">Membrane</keyword>
<reference evidence="3" key="1">
    <citation type="submission" date="2018-03" db="EMBL/GenBank/DDBJ databases">
        <title>Genomic analysis of the strain SH-1 isolated from shrimp intestine.</title>
        <authorList>
            <person name="Kim Y.-S."/>
            <person name="Kim S.-E."/>
            <person name="Kim K.-H."/>
        </authorList>
    </citation>
    <scope>NUCLEOTIDE SEQUENCE [LARGE SCALE GENOMIC DNA]</scope>
    <source>
        <strain evidence="3">SH-1</strain>
    </source>
</reference>
<keyword evidence="1" id="KW-0812">Transmembrane</keyword>
<protein>
    <submittedName>
        <fullName evidence="2">Uncharacterized protein</fullName>
    </submittedName>
</protein>
<dbReference type="EMBL" id="CP027665">
    <property type="protein sequence ID" value="AVO38351.1"/>
    <property type="molecule type" value="Genomic_DNA"/>
</dbReference>
<name>A0A2S0MRH7_9RHOB</name>
<evidence type="ECO:0000313" key="3">
    <source>
        <dbReference type="Proteomes" id="UP000237655"/>
    </source>
</evidence>
<organism evidence="2 3">
    <name type="scientific">Pukyongiella litopenaei</name>
    <dbReference type="NCBI Taxonomy" id="2605946"/>
    <lineage>
        <taxon>Bacteria</taxon>
        <taxon>Pseudomonadati</taxon>
        <taxon>Pseudomonadota</taxon>
        <taxon>Alphaproteobacteria</taxon>
        <taxon>Rhodobacterales</taxon>
        <taxon>Paracoccaceae</taxon>
        <taxon>Pukyongiella</taxon>
    </lineage>
</organism>
<evidence type="ECO:0000256" key="1">
    <source>
        <dbReference type="SAM" id="Phobius"/>
    </source>
</evidence>
<sequence length="176" mass="18615">MSLIRPEARAALWRWREVLAGGAALALGTSWVAGPGGLLGWVGWIVVLAGAALVLAGVQRARFRFGGGGPGLVQVDEGRVVYFGPLGGGSVDVADLAALDYDPRSHPPVWVLCQRGRPEIFVPITADGAEALFDVFSALPGLQIETLIRDRDRAGSRVRLWQRPDRQVAVRGGAGG</sequence>
<dbReference type="RefSeq" id="WP_106472665.1">
    <property type="nucleotide sequence ID" value="NZ_CP027665.1"/>
</dbReference>